<evidence type="ECO:0000313" key="2">
    <source>
        <dbReference type="EMBL" id="PWA78890.1"/>
    </source>
</evidence>
<dbReference type="PANTHER" id="PTHR35307:SF8">
    <property type="entry name" value="GUSTATORY RECEPTOR"/>
    <property type="match status" value="1"/>
</dbReference>
<accession>A0A2U1NZN3</accession>
<gene>
    <name evidence="2" type="ORF">CTI12_AA177070</name>
</gene>
<keyword evidence="1" id="KW-1133">Transmembrane helix</keyword>
<protein>
    <submittedName>
        <fullName evidence="2">Uncharacterized protein</fullName>
    </submittedName>
</protein>
<dbReference type="AlphaFoldDB" id="A0A2U1NZN3"/>
<evidence type="ECO:0000256" key="1">
    <source>
        <dbReference type="SAM" id="Phobius"/>
    </source>
</evidence>
<keyword evidence="1" id="KW-0472">Membrane</keyword>
<comment type="caution">
    <text evidence="2">The sequence shown here is derived from an EMBL/GenBank/DDBJ whole genome shotgun (WGS) entry which is preliminary data.</text>
</comment>
<proteinExistence type="predicted"/>
<organism evidence="2 3">
    <name type="scientific">Artemisia annua</name>
    <name type="common">Sweet wormwood</name>
    <dbReference type="NCBI Taxonomy" id="35608"/>
    <lineage>
        <taxon>Eukaryota</taxon>
        <taxon>Viridiplantae</taxon>
        <taxon>Streptophyta</taxon>
        <taxon>Embryophyta</taxon>
        <taxon>Tracheophyta</taxon>
        <taxon>Spermatophyta</taxon>
        <taxon>Magnoliopsida</taxon>
        <taxon>eudicotyledons</taxon>
        <taxon>Gunneridae</taxon>
        <taxon>Pentapetalae</taxon>
        <taxon>asterids</taxon>
        <taxon>campanulids</taxon>
        <taxon>Asterales</taxon>
        <taxon>Asteraceae</taxon>
        <taxon>Asteroideae</taxon>
        <taxon>Anthemideae</taxon>
        <taxon>Artemisiinae</taxon>
        <taxon>Artemisia</taxon>
    </lineage>
</organism>
<feature type="transmembrane region" description="Helical" evidence="1">
    <location>
        <begin position="98"/>
        <end position="117"/>
    </location>
</feature>
<dbReference type="OrthoDB" id="1915303at2759"/>
<dbReference type="EMBL" id="PKPP01001927">
    <property type="protein sequence ID" value="PWA78890.1"/>
    <property type="molecule type" value="Genomic_DNA"/>
</dbReference>
<dbReference type="PANTHER" id="PTHR35307">
    <property type="entry name" value="PROTEIN, PUTATIVE-RELATED"/>
    <property type="match status" value="1"/>
</dbReference>
<name>A0A2U1NZN3_ARTAN</name>
<dbReference type="Proteomes" id="UP000245207">
    <property type="component" value="Unassembled WGS sequence"/>
</dbReference>
<reference evidence="2 3" key="1">
    <citation type="journal article" date="2018" name="Mol. Plant">
        <title>The genome of Artemisia annua provides insight into the evolution of Asteraceae family and artemisinin biosynthesis.</title>
        <authorList>
            <person name="Shen Q."/>
            <person name="Zhang L."/>
            <person name="Liao Z."/>
            <person name="Wang S."/>
            <person name="Yan T."/>
            <person name="Shi P."/>
            <person name="Liu M."/>
            <person name="Fu X."/>
            <person name="Pan Q."/>
            <person name="Wang Y."/>
            <person name="Lv Z."/>
            <person name="Lu X."/>
            <person name="Zhang F."/>
            <person name="Jiang W."/>
            <person name="Ma Y."/>
            <person name="Chen M."/>
            <person name="Hao X."/>
            <person name="Li L."/>
            <person name="Tang Y."/>
            <person name="Lv G."/>
            <person name="Zhou Y."/>
            <person name="Sun X."/>
            <person name="Brodelius P.E."/>
            <person name="Rose J.K.C."/>
            <person name="Tang K."/>
        </authorList>
    </citation>
    <scope>NUCLEOTIDE SEQUENCE [LARGE SCALE GENOMIC DNA]</scope>
    <source>
        <strain evidence="3">cv. Huhao1</strain>
        <tissue evidence="2">Leaf</tissue>
    </source>
</reference>
<keyword evidence="3" id="KW-1185">Reference proteome</keyword>
<keyword evidence="1" id="KW-0812">Transmembrane</keyword>
<sequence>MFAIVATQSIGVVVGTIAPISRCFTILSFKSFAKWDSNHFAIFKIEKYWTQMLCEWKESHVTFPSSSHRATNLFHHLKNRILSFCIRFQKVIVVSCKMLGLIPIAVIFFVTYCSYYLKSLMTMLFTPPVASSTDTTYEDLSNYVLLLEDNAVFGEKTLKGISNSMNRLIQKAVKDHQKNLLKLLEKSIRFEGVEKFDNDQVHLFKSVGEGLFYTHIVEENLNGASEYVNVQRAAKNLWPKAIVIEVKENTNGESEPAENLPHKLIVANSMYRIAQTLLVTYRSNIVEISEDRLFTLTTHMISDIFSACFTNLPRVITMKCHESAIEKREDSVVGAAKLLGRTTEIIKRLEKRELPNMDPDKMAFIDEWRHHLNNQSLRTNCCSAYAKVIPSTSLS</sequence>
<evidence type="ECO:0000313" key="3">
    <source>
        <dbReference type="Proteomes" id="UP000245207"/>
    </source>
</evidence>